<dbReference type="InParanoid" id="D1Z287"/>
<dbReference type="KEGG" id="mpd:MCP_2737"/>
<dbReference type="Proteomes" id="UP000001882">
    <property type="component" value="Chromosome"/>
</dbReference>
<evidence type="ECO:0000313" key="2">
    <source>
        <dbReference type="Proteomes" id="UP000001882"/>
    </source>
</evidence>
<name>D1Z287_METPS</name>
<accession>D1Z287</accession>
<sequence length="177" mass="18918">MADLREKVVEDRGIISKIQAFVPGFSGYRAKEDLRAADSMLRMQMAGNMASIRKDAEGCRSVMAENGSLEHMERLGALIGRLKTLEQAVAHAAQGYSGISAKTKVGEAELNKLYEYDYALLSSLAEMAADAQKLKAAAASDNKAAIMESIGAMSGKAGAFEATFKRRMTAVTGTEVS</sequence>
<reference evidence="1 2" key="1">
    <citation type="journal article" date="2007" name="Appl. Environ. Microbiol.">
        <title>Isolation of key methanogens for global methane emission from rice paddy fields: a novel isolate affiliated with the clone cluster rice cluster I.</title>
        <authorList>
            <person name="Sakai S."/>
            <person name="Imachi H."/>
            <person name="Sekiguchi Y."/>
            <person name="Ohashi A."/>
            <person name="Harada H."/>
            <person name="Kamagata Y."/>
        </authorList>
    </citation>
    <scope>NUCLEOTIDE SEQUENCE [LARGE SCALE GENOMIC DNA]</scope>
    <source>
        <strain evidence="2">DSM 17711 / JCM 13418 / NBRC 101707 / SANAE</strain>
    </source>
</reference>
<dbReference type="EMBL" id="AP011532">
    <property type="protein sequence ID" value="BAI62809.1"/>
    <property type="molecule type" value="Genomic_DNA"/>
</dbReference>
<gene>
    <name evidence="1" type="ordered locus">MCP_2737</name>
</gene>
<reference evidence="1 2" key="2">
    <citation type="journal article" date="2008" name="Int. J. Syst. Evol. Microbiol.">
        <title>Methanocella paludicola gen. nov., sp. nov., a methane-producing archaeon, the first isolate of the lineage 'Rice Cluster I', and proposal of the new archaeal order Methanocellales ord. nov.</title>
        <authorList>
            <person name="Sakai S."/>
            <person name="Imachi H."/>
            <person name="Hanada S."/>
            <person name="Ohashi A."/>
            <person name="Harada H."/>
            <person name="Kamagata Y."/>
        </authorList>
    </citation>
    <scope>NUCLEOTIDE SEQUENCE [LARGE SCALE GENOMIC DNA]</scope>
    <source>
        <strain evidence="2">DSM 17711 / JCM 13418 / NBRC 101707 / SANAE</strain>
    </source>
</reference>
<keyword evidence="2" id="KW-1185">Reference proteome</keyword>
<protein>
    <submittedName>
        <fullName evidence="1">Uncharacterized protein</fullName>
    </submittedName>
</protein>
<dbReference type="GeneID" id="8682439"/>
<dbReference type="STRING" id="304371.MCP_2737"/>
<organism evidence="1 2">
    <name type="scientific">Methanocella paludicola (strain DSM 17711 / JCM 13418 / NBRC 101707 / SANAE)</name>
    <dbReference type="NCBI Taxonomy" id="304371"/>
    <lineage>
        <taxon>Archaea</taxon>
        <taxon>Methanobacteriati</taxon>
        <taxon>Methanobacteriota</taxon>
        <taxon>Stenosarchaea group</taxon>
        <taxon>Methanomicrobia</taxon>
        <taxon>Methanocellales</taxon>
        <taxon>Methanocellaceae</taxon>
        <taxon>Methanocella</taxon>
    </lineage>
</organism>
<proteinExistence type="predicted"/>
<evidence type="ECO:0000313" key="1">
    <source>
        <dbReference type="EMBL" id="BAI62809.1"/>
    </source>
</evidence>
<dbReference type="AlphaFoldDB" id="D1Z287"/>
<dbReference type="RefSeq" id="WP_012901483.1">
    <property type="nucleotide sequence ID" value="NC_013665.1"/>
</dbReference>
<reference evidence="2" key="3">
    <citation type="journal article" date="2011" name="PLoS ONE">
        <title>Genome sequence of a mesophilic hydrogenotrophic methanogen Methanocella paludicola, the first cultivated representative of the order Methanocellales.</title>
        <authorList>
            <person name="Sakai S."/>
            <person name="Takaki Y."/>
            <person name="Shimamura S."/>
            <person name="Sekine M."/>
            <person name="Tajima T."/>
            <person name="Kosugi H."/>
            <person name="Ichikawa N."/>
            <person name="Tasumi E."/>
            <person name="Hiraki A.T."/>
            <person name="Shimizu A."/>
            <person name="Kato Y."/>
            <person name="Nishiko R."/>
            <person name="Mori K."/>
            <person name="Fujita N."/>
            <person name="Imachi H."/>
            <person name="Takai K."/>
        </authorList>
    </citation>
    <scope>NUCLEOTIDE SEQUENCE [LARGE SCALE GENOMIC DNA]</scope>
    <source>
        <strain evidence="2">DSM 17711 / JCM 13418 / NBRC 101707 / SANAE</strain>
    </source>
</reference>
<dbReference type="eggNOG" id="arCOG05710">
    <property type="taxonomic scope" value="Archaea"/>
</dbReference>